<accession>A0A1F5YW73</accession>
<dbReference type="AlphaFoldDB" id="A0A1F5YW73"/>
<evidence type="ECO:0000313" key="2">
    <source>
        <dbReference type="EMBL" id="OGG04344.1"/>
    </source>
</evidence>
<dbReference type="InterPro" id="IPR017850">
    <property type="entry name" value="Alkaline_phosphatase_core_sf"/>
</dbReference>
<dbReference type="Proteomes" id="UP000176665">
    <property type="component" value="Unassembled WGS sequence"/>
</dbReference>
<feature type="transmembrane region" description="Helical" evidence="1">
    <location>
        <begin position="124"/>
        <end position="145"/>
    </location>
</feature>
<dbReference type="EMBL" id="MFJA01000006">
    <property type="protein sequence ID" value="OGG04344.1"/>
    <property type="molecule type" value="Genomic_DNA"/>
</dbReference>
<protein>
    <recommendedName>
        <fullName evidence="4">Sulfatase N-terminal domain-containing protein</fullName>
    </recommendedName>
</protein>
<sequence>MKSSKIHAVLISIYPAVSLYTSNLYQVSFTDVLLPLCLIFIIASLASLLLDLFIKNRTLTRLYMSAFILTAFLYGPLNRLLKGLPFIYGFINGWILSLFILILFTGLAVWFRRKIHQPHKITRFFNFLAIFLFIFPLLSLSSYLFRGFTDRTGHTLKDTLTVDYNSDIKDTPDIYYLILDRYAGFDTLESLFQYDNSAFLGFLQNKGFNVKSHDWANYYSSAHSIASSLNMNYLDNTVSSNFSYGKDWKSIYDLVQDHQAGAILKKFAYRYYHFGSWWWPTSKNRQAYKNVNSGYISEFSAVFINNTVFLPLAQYLKLPAIDNRYSQWRRILYQFEVLSQVSKDKNSTFVFAHLIIPHEPYVFKSNGQFLNESEDKKFAENKKYADQLSFLNSKLSILVTDILEKNPNSVIILQADEGPYPESYEKNKNNFDWKSADYAEINTKMSILNAVYFPDGNYTQLNKTNSPINTFRIILNQYFGQNIPLLPDRFYLGNMTYPYNLLEIKKK</sequence>
<keyword evidence="1" id="KW-0812">Transmembrane</keyword>
<name>A0A1F5YW73_9BACT</name>
<feature type="transmembrane region" description="Helical" evidence="1">
    <location>
        <begin position="87"/>
        <end position="112"/>
    </location>
</feature>
<feature type="transmembrane region" description="Helical" evidence="1">
    <location>
        <begin position="32"/>
        <end position="50"/>
    </location>
</feature>
<evidence type="ECO:0000256" key="1">
    <source>
        <dbReference type="SAM" id="Phobius"/>
    </source>
</evidence>
<dbReference type="Gene3D" id="3.40.720.10">
    <property type="entry name" value="Alkaline Phosphatase, subunit A"/>
    <property type="match status" value="1"/>
</dbReference>
<evidence type="ECO:0008006" key="4">
    <source>
        <dbReference type="Google" id="ProtNLM"/>
    </source>
</evidence>
<dbReference type="STRING" id="1798371.A2W14_07075"/>
<feature type="transmembrane region" description="Helical" evidence="1">
    <location>
        <begin position="62"/>
        <end position="81"/>
    </location>
</feature>
<proteinExistence type="predicted"/>
<gene>
    <name evidence="2" type="ORF">A2W14_07075</name>
</gene>
<evidence type="ECO:0000313" key="3">
    <source>
        <dbReference type="Proteomes" id="UP000176665"/>
    </source>
</evidence>
<comment type="caution">
    <text evidence="2">The sequence shown here is derived from an EMBL/GenBank/DDBJ whole genome shotgun (WGS) entry which is preliminary data.</text>
</comment>
<keyword evidence="1" id="KW-1133">Transmembrane helix</keyword>
<reference evidence="2 3" key="1">
    <citation type="journal article" date="2016" name="Nat. Commun.">
        <title>Thousands of microbial genomes shed light on interconnected biogeochemical processes in an aquifer system.</title>
        <authorList>
            <person name="Anantharaman K."/>
            <person name="Brown C.T."/>
            <person name="Hug L.A."/>
            <person name="Sharon I."/>
            <person name="Castelle C.J."/>
            <person name="Probst A.J."/>
            <person name="Thomas B.C."/>
            <person name="Singh A."/>
            <person name="Wilkins M.J."/>
            <person name="Karaoz U."/>
            <person name="Brodie E.L."/>
            <person name="Williams K.H."/>
            <person name="Hubbard S.S."/>
            <person name="Banfield J.F."/>
        </authorList>
    </citation>
    <scope>NUCLEOTIDE SEQUENCE [LARGE SCALE GENOMIC DNA]</scope>
</reference>
<keyword evidence="1" id="KW-0472">Membrane</keyword>
<organism evidence="2 3">
    <name type="scientific">Candidatus Gottesmanbacteria bacterium RBG_16_37_8</name>
    <dbReference type="NCBI Taxonomy" id="1798371"/>
    <lineage>
        <taxon>Bacteria</taxon>
        <taxon>Candidatus Gottesmaniibacteriota</taxon>
    </lineage>
</organism>